<protein>
    <submittedName>
        <fullName evidence="1">Uncharacterized protein</fullName>
    </submittedName>
</protein>
<accession>A0A0D4CI21</accession>
<gene>
    <name evidence="1" type="ORF">LBLM1_00925</name>
</gene>
<reference evidence="1 2" key="1">
    <citation type="journal article" date="2012" name="J. Bacteriol.">
        <title>Genome sequence of Lactobacillus mucosae LM1, isolated from piglet feces.</title>
        <authorList>
            <person name="Lee J.H."/>
            <person name="Valeriano V.D."/>
            <person name="Shin Y.R."/>
            <person name="Chae J.P."/>
            <person name="Kim G.B."/>
            <person name="Ham J.S."/>
            <person name="Chun J."/>
            <person name="Kang D.K."/>
        </authorList>
    </citation>
    <scope>NUCLEOTIDE SEQUENCE [LARGE SCALE GENOMIC DNA]</scope>
    <source>
        <strain evidence="1 2">LM1</strain>
    </source>
</reference>
<name>A0A0D4CI21_LIMMU</name>
<dbReference type="RefSeq" id="WP_039945991.1">
    <property type="nucleotide sequence ID" value="NZ_CP011013.1"/>
</dbReference>
<proteinExistence type="predicted"/>
<dbReference type="Proteomes" id="UP000003645">
    <property type="component" value="Chromosome"/>
</dbReference>
<evidence type="ECO:0000313" key="2">
    <source>
        <dbReference type="Proteomes" id="UP000003645"/>
    </source>
</evidence>
<organism evidence="1 2">
    <name type="scientific">Limosilactobacillus mucosae LM1</name>
    <dbReference type="NCBI Taxonomy" id="1130798"/>
    <lineage>
        <taxon>Bacteria</taxon>
        <taxon>Bacillati</taxon>
        <taxon>Bacillota</taxon>
        <taxon>Bacilli</taxon>
        <taxon>Lactobacillales</taxon>
        <taxon>Lactobacillaceae</taxon>
        <taxon>Limosilactobacillus</taxon>
    </lineage>
</organism>
<dbReference type="KEGG" id="lmu:LBLM1_00925"/>
<evidence type="ECO:0000313" key="1">
    <source>
        <dbReference type="EMBL" id="AJT49807.1"/>
    </source>
</evidence>
<dbReference type="HOGENOM" id="CLU_2155139_0_0_9"/>
<sequence>MTLDSSHFQLVVYQRVIVTRYGKEVGMENGCGIKDPNSTRVYVVVSYAYPLTSEVKENSYSIYHYAVGRRFRTLGTYDTYSKMIDEHPEYKHNLGAVNKLCRKLAKHKKEN</sequence>
<dbReference type="AlphaFoldDB" id="A0A0D4CI21"/>
<dbReference type="EMBL" id="CP011013">
    <property type="protein sequence ID" value="AJT49807.1"/>
    <property type="molecule type" value="Genomic_DNA"/>
</dbReference>
<keyword evidence="2" id="KW-1185">Reference proteome</keyword>